<dbReference type="EnsemblPlants" id="Kaladp0073s0018.1.v1.1">
    <property type="protein sequence ID" value="Kaladp0073s0018.1.v1.1"/>
    <property type="gene ID" value="Kaladp0073s0018.v1.1"/>
</dbReference>
<reference evidence="2" key="1">
    <citation type="submission" date="2021-01" db="UniProtKB">
        <authorList>
            <consortium name="EnsemblPlants"/>
        </authorList>
    </citation>
    <scope>IDENTIFICATION</scope>
</reference>
<evidence type="ECO:0000256" key="1">
    <source>
        <dbReference type="SAM" id="MobiDB-lite"/>
    </source>
</evidence>
<proteinExistence type="predicted"/>
<feature type="compositionally biased region" description="Basic and acidic residues" evidence="1">
    <location>
        <begin position="47"/>
        <end position="60"/>
    </location>
</feature>
<evidence type="ECO:0000313" key="3">
    <source>
        <dbReference type="Proteomes" id="UP000594263"/>
    </source>
</evidence>
<protein>
    <submittedName>
        <fullName evidence="2">Uncharacterized protein</fullName>
    </submittedName>
</protein>
<dbReference type="Proteomes" id="UP000594263">
    <property type="component" value="Unplaced"/>
</dbReference>
<sequence>MVTRLDVRLQKAMQEHPQRVRNQDAHERQAALPSERVRGASGRGHKARQENEAPRRDIRH</sequence>
<accession>A0A7N0UML8</accession>
<dbReference type="Gramene" id="Kaladp0073s0018.2.v1.1">
    <property type="protein sequence ID" value="Kaladp0073s0018.2.v1.1"/>
    <property type="gene ID" value="Kaladp0073s0018.v1.1"/>
</dbReference>
<dbReference type="Gramene" id="Kaladp0073s0018.3.v1.1">
    <property type="protein sequence ID" value="Kaladp0073s0018.3.v1.1"/>
    <property type="gene ID" value="Kaladp0073s0018.v1.1"/>
</dbReference>
<feature type="compositionally biased region" description="Basic and acidic residues" evidence="1">
    <location>
        <begin position="1"/>
        <end position="29"/>
    </location>
</feature>
<organism evidence="2 3">
    <name type="scientific">Kalanchoe fedtschenkoi</name>
    <name type="common">Lavender scallops</name>
    <name type="synonym">South American air plant</name>
    <dbReference type="NCBI Taxonomy" id="63787"/>
    <lineage>
        <taxon>Eukaryota</taxon>
        <taxon>Viridiplantae</taxon>
        <taxon>Streptophyta</taxon>
        <taxon>Embryophyta</taxon>
        <taxon>Tracheophyta</taxon>
        <taxon>Spermatophyta</taxon>
        <taxon>Magnoliopsida</taxon>
        <taxon>eudicotyledons</taxon>
        <taxon>Gunneridae</taxon>
        <taxon>Pentapetalae</taxon>
        <taxon>Saxifragales</taxon>
        <taxon>Crassulaceae</taxon>
        <taxon>Kalanchoe</taxon>
    </lineage>
</organism>
<dbReference type="EnsemblPlants" id="Kaladp0073s0018.2.v1.1">
    <property type="protein sequence ID" value="Kaladp0073s0018.2.v1.1"/>
    <property type="gene ID" value="Kaladp0073s0018.v1.1"/>
</dbReference>
<feature type="region of interest" description="Disordered" evidence="1">
    <location>
        <begin position="1"/>
        <end position="60"/>
    </location>
</feature>
<name>A0A7N0UML8_KALFE</name>
<dbReference type="Gramene" id="Kaladp0073s0018.1.v1.1">
    <property type="protein sequence ID" value="Kaladp0073s0018.1.v1.1"/>
    <property type="gene ID" value="Kaladp0073s0018.v1.1"/>
</dbReference>
<evidence type="ECO:0000313" key="2">
    <source>
        <dbReference type="EnsemblPlants" id="Kaladp0073s0018.1.v1.1"/>
    </source>
</evidence>
<keyword evidence="3" id="KW-1185">Reference proteome</keyword>
<dbReference type="AlphaFoldDB" id="A0A7N0UML8"/>
<dbReference type="EnsemblPlants" id="Kaladp0073s0018.3.v1.1">
    <property type="protein sequence ID" value="Kaladp0073s0018.3.v1.1"/>
    <property type="gene ID" value="Kaladp0073s0018.v1.1"/>
</dbReference>